<sequence length="179" mass="19706">MNFTNKVILLTVAASDIGTATAVRFSELSVKLAIVDIDDKGLKNTVVGDISKPEDLECVAKSTIKNFKQLNVLVNNVGIMEYGTIENTCLEHFLTLLLLPELLKTKGNIVNTSSICGMHSFPNTLAYNISKAVVDQFTRCVALELGERGVRCNCINPGVIYSNLQKRYLGEDGYKKFIK</sequence>
<feature type="chain" id="PRO_5032758238" evidence="1">
    <location>
        <begin position="23"/>
        <end position="179"/>
    </location>
</feature>
<dbReference type="PRINTS" id="PR00080">
    <property type="entry name" value="SDRFAMILY"/>
</dbReference>
<dbReference type="EMBL" id="CAJHJT010000001">
    <property type="protein sequence ID" value="CAD6991762.1"/>
    <property type="molecule type" value="Genomic_DNA"/>
</dbReference>
<comment type="caution">
    <text evidence="2">The sequence shown here is derived from an EMBL/GenBank/DDBJ whole genome shotgun (WGS) entry which is preliminary data.</text>
</comment>
<dbReference type="InterPro" id="IPR036291">
    <property type="entry name" value="NAD(P)-bd_dom_sf"/>
</dbReference>
<feature type="signal peptide" evidence="1">
    <location>
        <begin position="1"/>
        <end position="22"/>
    </location>
</feature>
<gene>
    <name evidence="2" type="ORF">CCAP1982_LOCUS670</name>
</gene>
<dbReference type="Gene3D" id="3.40.50.720">
    <property type="entry name" value="NAD(P)-binding Rossmann-like Domain"/>
    <property type="match status" value="1"/>
</dbReference>
<reference evidence="2" key="1">
    <citation type="submission" date="2020-11" db="EMBL/GenBank/DDBJ databases">
        <authorList>
            <person name="Whitehead M."/>
        </authorList>
    </citation>
    <scope>NUCLEOTIDE SEQUENCE</scope>
    <source>
        <strain evidence="2">EGII</strain>
    </source>
</reference>
<keyword evidence="3" id="KW-1185">Reference proteome</keyword>
<accession>A0A811TYA3</accession>
<dbReference type="PRINTS" id="PR00081">
    <property type="entry name" value="GDHRDH"/>
</dbReference>
<proteinExistence type="predicted"/>
<dbReference type="InterPro" id="IPR002347">
    <property type="entry name" value="SDR_fam"/>
</dbReference>
<evidence type="ECO:0000313" key="3">
    <source>
        <dbReference type="Proteomes" id="UP000606786"/>
    </source>
</evidence>
<dbReference type="SUPFAM" id="SSF51735">
    <property type="entry name" value="NAD(P)-binding Rossmann-fold domains"/>
    <property type="match status" value="1"/>
</dbReference>
<protein>
    <submittedName>
        <fullName evidence="2">(Mediterranean fruit fly) hypothetical protein</fullName>
    </submittedName>
</protein>
<dbReference type="PANTHER" id="PTHR43975">
    <property type="entry name" value="ZGC:101858"/>
    <property type="match status" value="1"/>
</dbReference>
<evidence type="ECO:0000313" key="2">
    <source>
        <dbReference type="EMBL" id="CAD6991762.1"/>
    </source>
</evidence>
<dbReference type="AlphaFoldDB" id="A0A811TYA3"/>
<keyword evidence="1" id="KW-0732">Signal</keyword>
<name>A0A811TYA3_CERCA</name>
<dbReference type="PANTHER" id="PTHR43975:SF2">
    <property type="entry name" value="EG:BACR7A4.14 PROTEIN-RELATED"/>
    <property type="match status" value="1"/>
</dbReference>
<dbReference type="Proteomes" id="UP000606786">
    <property type="component" value="Unassembled WGS sequence"/>
</dbReference>
<organism evidence="2 3">
    <name type="scientific">Ceratitis capitata</name>
    <name type="common">Mediterranean fruit fly</name>
    <name type="synonym">Tephritis capitata</name>
    <dbReference type="NCBI Taxonomy" id="7213"/>
    <lineage>
        <taxon>Eukaryota</taxon>
        <taxon>Metazoa</taxon>
        <taxon>Ecdysozoa</taxon>
        <taxon>Arthropoda</taxon>
        <taxon>Hexapoda</taxon>
        <taxon>Insecta</taxon>
        <taxon>Pterygota</taxon>
        <taxon>Neoptera</taxon>
        <taxon>Endopterygota</taxon>
        <taxon>Diptera</taxon>
        <taxon>Brachycera</taxon>
        <taxon>Muscomorpha</taxon>
        <taxon>Tephritoidea</taxon>
        <taxon>Tephritidae</taxon>
        <taxon>Ceratitis</taxon>
        <taxon>Ceratitis</taxon>
    </lineage>
</organism>
<dbReference type="OrthoDB" id="47007at2759"/>
<dbReference type="Pfam" id="PF13561">
    <property type="entry name" value="adh_short_C2"/>
    <property type="match status" value="1"/>
</dbReference>
<evidence type="ECO:0000256" key="1">
    <source>
        <dbReference type="SAM" id="SignalP"/>
    </source>
</evidence>